<keyword evidence="6 15" id="KW-0028">Amino-acid biosynthesis</keyword>
<dbReference type="PROSITE" id="PS00758">
    <property type="entry name" value="ARGE_DAPE_CPG2_1"/>
    <property type="match status" value="1"/>
</dbReference>
<sequence>MSELSYSNPVHLLQQLVRCPSVTPQEGGALELLQTITQTLGFKVERPVFSATGTADVENFYARLGSGGRHLMFAGHTDVVPAGDENAWSHPPFAGEIADGVLYGRGAVDMKGGIVCFLAALARTLQNKPLKGSVSLVITGDEEGVAINGTVKLLKWAARKGERWDGALVGEPTCPDTPGDTVKIGRRGSLSGIITANGQQGHVAYPHLADNPLPRLVTMAQTLIAAPLDKGTGDFQASNLELTGIDTGNSATNIIPARATVRFNIRFNDIWTHKTLRAEIERRLLAVASPETFSLEWLPNPADVFLTRDERLINTVCEAGAATTGKKPQLSTSGGTSDARFIKDYCPVVEFGLVGKTMHKVDECVPVAELETLTEIYRHFIERFFA</sequence>
<keyword evidence="18" id="KW-1185">Reference proteome</keyword>
<dbReference type="InterPro" id="IPR050072">
    <property type="entry name" value="Peptidase_M20A"/>
</dbReference>
<reference evidence="17 18" key="2">
    <citation type="journal article" date="2016" name="Sci. Rep.">
        <title>The genome of Rhizobiales bacteria in predatory ants reveals urease gene functions but no genes for nitrogen fixation.</title>
        <authorList>
            <person name="Neuvonen M.M."/>
            <person name="Tamarit D."/>
            <person name="Naslund K."/>
            <person name="Liebig J."/>
            <person name="Feldhaar H."/>
            <person name="Moran N.A."/>
            <person name="Guy L."/>
            <person name="Andersson S.G."/>
        </authorList>
    </citation>
    <scope>NUCLEOTIDE SEQUENCE [LARGE SCALE GENOMIC DNA]</scope>
    <source>
        <strain evidence="17 18">Hsal</strain>
    </source>
</reference>
<evidence type="ECO:0000256" key="9">
    <source>
        <dbReference type="ARBA" id="ARBA00022833"/>
    </source>
</evidence>
<dbReference type="SUPFAM" id="SSF55031">
    <property type="entry name" value="Bacterial exopeptidase dimerisation domain"/>
    <property type="match status" value="1"/>
</dbReference>
<evidence type="ECO:0000256" key="13">
    <source>
        <dbReference type="ARBA" id="ARBA00031891"/>
    </source>
</evidence>
<protein>
    <recommendedName>
        <fullName evidence="5 15">Succinyl-diaminopimelate desuccinylase</fullName>
        <shortName evidence="15">SDAP desuccinylase</shortName>
        <ecNumber evidence="4 15">3.5.1.18</ecNumber>
    </recommendedName>
    <alternativeName>
        <fullName evidence="13 15">N-succinyl-LL-2,6-diaminoheptanedioate amidohydrolase</fullName>
    </alternativeName>
</protein>
<dbReference type="AlphaFoldDB" id="A0A1U9JX43"/>
<comment type="catalytic activity">
    <reaction evidence="14 15">
        <text>N-succinyl-(2S,6S)-2,6-diaminopimelate + H2O = (2S,6S)-2,6-diaminopimelate + succinate</text>
        <dbReference type="Rhea" id="RHEA:22608"/>
        <dbReference type="ChEBI" id="CHEBI:15377"/>
        <dbReference type="ChEBI" id="CHEBI:30031"/>
        <dbReference type="ChEBI" id="CHEBI:57609"/>
        <dbReference type="ChEBI" id="CHEBI:58087"/>
        <dbReference type="EC" id="3.5.1.18"/>
    </reaction>
</comment>
<evidence type="ECO:0000256" key="12">
    <source>
        <dbReference type="ARBA" id="ARBA00023285"/>
    </source>
</evidence>
<dbReference type="InterPro" id="IPR005941">
    <property type="entry name" value="DapE_proteobac"/>
</dbReference>
<feature type="binding site" evidence="15">
    <location>
        <position position="143"/>
    </location>
    <ligand>
        <name>Zn(2+)</name>
        <dbReference type="ChEBI" id="CHEBI:29105"/>
        <label>2</label>
    </ligand>
</feature>
<reference evidence="17 18" key="1">
    <citation type="journal article" date="2010" name="Science">
        <title>Genomic comparison of the ants Camponotus floridanus and Harpegnathos saltator.</title>
        <authorList>
            <person name="Bonasio R."/>
            <person name="Zhang G."/>
            <person name="Ye C."/>
            <person name="Mutti N.S."/>
            <person name="Fang X."/>
            <person name="Qin N."/>
            <person name="Donahue G."/>
            <person name="Yang P."/>
            <person name="Li Q."/>
            <person name="Li C."/>
            <person name="Zhang P."/>
            <person name="Huang Z."/>
            <person name="Berger S.L."/>
            <person name="Reinberg D."/>
            <person name="Wang J."/>
            <person name="Liebig J."/>
        </authorList>
    </citation>
    <scope>NUCLEOTIDE SEQUENCE [LARGE SCALE GENOMIC DNA]</scope>
    <source>
        <strain evidence="17 18">Hsal</strain>
    </source>
</reference>
<feature type="binding site" evidence="15">
    <location>
        <position position="76"/>
    </location>
    <ligand>
        <name>Zn(2+)</name>
        <dbReference type="ChEBI" id="CHEBI:29105"/>
        <label>1</label>
    </ligand>
</feature>
<dbReference type="GO" id="GO:0006526">
    <property type="term" value="P:L-arginine biosynthetic process"/>
    <property type="evidence" value="ECO:0007669"/>
    <property type="project" value="TreeGrafter"/>
</dbReference>
<dbReference type="GO" id="GO:0008270">
    <property type="term" value="F:zinc ion binding"/>
    <property type="evidence" value="ECO:0007669"/>
    <property type="project" value="UniProtKB-UniRule"/>
</dbReference>
<evidence type="ECO:0000256" key="7">
    <source>
        <dbReference type="ARBA" id="ARBA00022723"/>
    </source>
</evidence>
<feature type="binding site" evidence="15">
    <location>
        <position position="109"/>
    </location>
    <ligand>
        <name>Zn(2+)</name>
        <dbReference type="ChEBI" id="CHEBI:29105"/>
        <label>2</label>
    </ligand>
</feature>
<organism evidence="17 18">
    <name type="scientific">Candidatus Tokpelaia hoelldobleri</name>
    <dbReference type="NCBI Taxonomy" id="1902579"/>
    <lineage>
        <taxon>Bacteria</taxon>
        <taxon>Pseudomonadati</taxon>
        <taxon>Pseudomonadota</taxon>
        <taxon>Alphaproteobacteria</taxon>
        <taxon>Hyphomicrobiales</taxon>
        <taxon>Candidatus Tokpelaia</taxon>
    </lineage>
</organism>
<keyword evidence="8 15" id="KW-0378">Hydrolase</keyword>
<dbReference type="GO" id="GO:0009014">
    <property type="term" value="F:succinyl-diaminopimelate desuccinylase activity"/>
    <property type="evidence" value="ECO:0007669"/>
    <property type="project" value="UniProtKB-UniRule"/>
</dbReference>
<evidence type="ECO:0000256" key="11">
    <source>
        <dbReference type="ARBA" id="ARBA00023154"/>
    </source>
</evidence>
<dbReference type="GO" id="GO:0050897">
    <property type="term" value="F:cobalt ion binding"/>
    <property type="evidence" value="ECO:0007669"/>
    <property type="project" value="UniProtKB-UniRule"/>
</dbReference>
<feature type="binding site" evidence="15">
    <location>
        <position position="359"/>
    </location>
    <ligand>
        <name>Zn(2+)</name>
        <dbReference type="ChEBI" id="CHEBI:29105"/>
        <label>2</label>
    </ligand>
</feature>
<dbReference type="NCBIfam" id="TIGR01246">
    <property type="entry name" value="dapE_proteo"/>
    <property type="match status" value="1"/>
</dbReference>
<dbReference type="InterPro" id="IPR011650">
    <property type="entry name" value="Peptidase_M20_dimer"/>
</dbReference>
<evidence type="ECO:0000256" key="3">
    <source>
        <dbReference type="ARBA" id="ARBA00011738"/>
    </source>
</evidence>
<dbReference type="PANTHER" id="PTHR43808:SF31">
    <property type="entry name" value="N-ACETYL-L-CITRULLINE DEACETYLASE"/>
    <property type="match status" value="1"/>
</dbReference>
<name>A0A1U9JX43_9HYPH</name>
<dbReference type="HAMAP" id="MF_01690">
    <property type="entry name" value="DapE"/>
    <property type="match status" value="1"/>
</dbReference>
<dbReference type="InterPro" id="IPR036264">
    <property type="entry name" value="Bact_exopeptidase_dim_dom"/>
</dbReference>
<dbReference type="InterPro" id="IPR001261">
    <property type="entry name" value="ArgE/DapE_CS"/>
</dbReference>
<dbReference type="GO" id="GO:0008777">
    <property type="term" value="F:acetylornithine deacetylase activity"/>
    <property type="evidence" value="ECO:0007669"/>
    <property type="project" value="TreeGrafter"/>
</dbReference>
<evidence type="ECO:0000256" key="10">
    <source>
        <dbReference type="ARBA" id="ARBA00022915"/>
    </source>
</evidence>
<dbReference type="Gene3D" id="3.40.630.10">
    <property type="entry name" value="Zn peptidases"/>
    <property type="match status" value="2"/>
</dbReference>
<dbReference type="UniPathway" id="UPA00034">
    <property type="reaction ID" value="UER00021"/>
</dbReference>
<proteinExistence type="inferred from homology"/>
<dbReference type="EC" id="3.5.1.18" evidence="4 15"/>
<feature type="active site" evidence="15">
    <location>
        <position position="78"/>
    </location>
</feature>
<evidence type="ECO:0000256" key="4">
    <source>
        <dbReference type="ARBA" id="ARBA00011921"/>
    </source>
</evidence>
<comment type="function">
    <text evidence="15">Catalyzes the hydrolysis of N-succinyl-L,L-diaminopimelic acid (SDAP), forming succinate and LL-2,6-diaminopimelate (DAP), an intermediate involved in the bacterial biosynthesis of lysine and meso-diaminopimelic acid, an essential component of bacterial cell walls.</text>
</comment>
<comment type="subunit">
    <text evidence="3 15">Homodimer.</text>
</comment>
<evidence type="ECO:0000256" key="14">
    <source>
        <dbReference type="ARBA" id="ARBA00051301"/>
    </source>
</evidence>
<evidence type="ECO:0000256" key="8">
    <source>
        <dbReference type="ARBA" id="ARBA00022801"/>
    </source>
</evidence>
<comment type="similarity">
    <text evidence="2 15">Belongs to the peptidase M20A family. DapE subfamily.</text>
</comment>
<evidence type="ECO:0000259" key="16">
    <source>
        <dbReference type="Pfam" id="PF07687"/>
    </source>
</evidence>
<evidence type="ECO:0000256" key="5">
    <source>
        <dbReference type="ARBA" id="ARBA00022391"/>
    </source>
</evidence>
<feature type="domain" description="Peptidase M20 dimerisation" evidence="16">
    <location>
        <begin position="184"/>
        <end position="287"/>
    </location>
</feature>
<keyword evidence="12 15" id="KW-0170">Cobalt</keyword>
<keyword evidence="11 15" id="KW-0457">Lysine biosynthesis</keyword>
<keyword evidence="7 15" id="KW-0479">Metal-binding</keyword>
<dbReference type="SUPFAM" id="SSF53187">
    <property type="entry name" value="Zn-dependent exopeptidases"/>
    <property type="match status" value="1"/>
</dbReference>
<dbReference type="Pfam" id="PF01546">
    <property type="entry name" value="Peptidase_M20"/>
    <property type="match status" value="1"/>
</dbReference>
<comment type="cofactor">
    <cofactor evidence="15">
        <name>Zn(2+)</name>
        <dbReference type="ChEBI" id="CHEBI:29105"/>
    </cofactor>
    <cofactor evidence="15">
        <name>Co(2+)</name>
        <dbReference type="ChEBI" id="CHEBI:48828"/>
    </cofactor>
    <text evidence="15">Binds 2 Zn(2+) or Co(2+) ions per subunit.</text>
</comment>
<dbReference type="InterPro" id="IPR002933">
    <property type="entry name" value="Peptidase_M20"/>
</dbReference>
<accession>A0A1U9JX43</accession>
<evidence type="ECO:0000256" key="15">
    <source>
        <dbReference type="HAMAP-Rule" id="MF_01690"/>
    </source>
</evidence>
<comment type="pathway">
    <text evidence="1 15">Amino-acid biosynthesis; L-lysine biosynthesis via DAP pathway; LL-2,6-diaminopimelate from (S)-tetrahydrodipicolinate (succinylase route): step 3/3.</text>
</comment>
<dbReference type="STRING" id="1902579.BHV28_17440"/>
<dbReference type="NCBIfam" id="NF009557">
    <property type="entry name" value="PRK13009.1"/>
    <property type="match status" value="1"/>
</dbReference>
<feature type="active site" description="Proton acceptor" evidence="15">
    <location>
        <position position="142"/>
    </location>
</feature>
<evidence type="ECO:0000256" key="2">
    <source>
        <dbReference type="ARBA" id="ARBA00006746"/>
    </source>
</evidence>
<dbReference type="Pfam" id="PF07687">
    <property type="entry name" value="M20_dimer"/>
    <property type="match status" value="1"/>
</dbReference>
<gene>
    <name evidence="15 17" type="primary">dapE</name>
    <name evidence="17" type="ORF">BHV28_17440</name>
</gene>
<dbReference type="GO" id="GO:0009089">
    <property type="term" value="P:lysine biosynthetic process via diaminopimelate"/>
    <property type="evidence" value="ECO:0007669"/>
    <property type="project" value="UniProtKB-UniRule"/>
</dbReference>
<dbReference type="KEGG" id="thd:BHV28_17440"/>
<keyword evidence="9 15" id="KW-0862">Zinc</keyword>
<feature type="binding site" evidence="15">
    <location>
        <position position="171"/>
    </location>
    <ligand>
        <name>Zn(2+)</name>
        <dbReference type="ChEBI" id="CHEBI:29105"/>
        <label>1</label>
    </ligand>
</feature>
<dbReference type="CDD" id="cd03891">
    <property type="entry name" value="M20_DapE_proteobac"/>
    <property type="match status" value="1"/>
</dbReference>
<dbReference type="Gene3D" id="3.30.70.360">
    <property type="match status" value="1"/>
</dbReference>
<feature type="binding site" evidence="15">
    <location>
        <position position="109"/>
    </location>
    <ligand>
        <name>Zn(2+)</name>
        <dbReference type="ChEBI" id="CHEBI:29105"/>
        <label>1</label>
    </ligand>
</feature>
<keyword evidence="10 15" id="KW-0220">Diaminopimelate biosynthesis</keyword>
<dbReference type="Proteomes" id="UP000188912">
    <property type="component" value="Chromosome"/>
</dbReference>
<evidence type="ECO:0000313" key="17">
    <source>
        <dbReference type="EMBL" id="AQS42413.1"/>
    </source>
</evidence>
<evidence type="ECO:0000313" key="18">
    <source>
        <dbReference type="Proteomes" id="UP000188912"/>
    </source>
</evidence>
<evidence type="ECO:0000256" key="6">
    <source>
        <dbReference type="ARBA" id="ARBA00022605"/>
    </source>
</evidence>
<evidence type="ECO:0000256" key="1">
    <source>
        <dbReference type="ARBA" id="ARBA00005130"/>
    </source>
</evidence>
<dbReference type="PANTHER" id="PTHR43808">
    <property type="entry name" value="ACETYLORNITHINE DEACETYLASE"/>
    <property type="match status" value="1"/>
</dbReference>
<dbReference type="EMBL" id="CP017315">
    <property type="protein sequence ID" value="AQS42413.1"/>
    <property type="molecule type" value="Genomic_DNA"/>
</dbReference>
<dbReference type="GO" id="GO:0019877">
    <property type="term" value="P:diaminopimelate biosynthetic process"/>
    <property type="evidence" value="ECO:0007669"/>
    <property type="project" value="UniProtKB-UniRule"/>
</dbReference>